<dbReference type="Gene3D" id="3.40.50.300">
    <property type="entry name" value="P-loop containing nucleotide triphosphate hydrolases"/>
    <property type="match status" value="1"/>
</dbReference>
<feature type="domain" description="Nephrocystin 3-like N-terminal" evidence="2">
    <location>
        <begin position="4"/>
        <end position="162"/>
    </location>
</feature>
<proteinExistence type="predicted"/>
<dbReference type="InterPro" id="IPR056884">
    <property type="entry name" value="NPHP3-like_N"/>
</dbReference>
<gene>
    <name evidence="3" type="ORF">EST38_g7658</name>
</gene>
<sequence>MIQTPHIYWLHGFAGCGKSSISLEVAKLYAGSGRLLASYFFFRGAGDRSTMNRFAVTLASQLVTAIPDTAPLIQAALRAEPGLVTGDVSLATQLDLLILSPFQVVINQGVPGGSLAKGSFLIVVDGLDECEDERGVQEFIDHILHFFEKYPSIPLRIFIASRVEQHIRERLGTKGVLLGNLDSHSANEDIEKYLHASFQAAAERDRVIRAYVRARGEWPAKLDMNALIKHIGGSFVLASTIFKFIIQTATTEDSLTPMERLPLALKMNGLDGLYTQTLTRSQCLNHFRSIISIIALLHHPLPIVGIADLLGIEAFEVLRVLLNLQAIIHVPGSDEEGGVTLCHTSLRDFLTTERRSGSFFVPPSYHLHLSYYCFASICERNDGSAYHYGMQFLSLHRRSPALLEAYNSIDKIRQFKAPESLSVDRMPSWYAFVCTMFFQAIVWNESSISDCTSYILTECTKHLALAVGCADSCIGLWLGKELHYFPRGWMRSTEHKVLLTEQTYEAVQQHLQSASAAFPDKVRFLDLI</sequence>
<organism evidence="3 4">
    <name type="scientific">Candolleomyces aberdarensis</name>
    <dbReference type="NCBI Taxonomy" id="2316362"/>
    <lineage>
        <taxon>Eukaryota</taxon>
        <taxon>Fungi</taxon>
        <taxon>Dikarya</taxon>
        <taxon>Basidiomycota</taxon>
        <taxon>Agaricomycotina</taxon>
        <taxon>Agaricomycetes</taxon>
        <taxon>Agaricomycetidae</taxon>
        <taxon>Agaricales</taxon>
        <taxon>Agaricineae</taxon>
        <taxon>Psathyrellaceae</taxon>
        <taxon>Candolleomyces</taxon>
    </lineage>
</organism>
<evidence type="ECO:0000256" key="1">
    <source>
        <dbReference type="ARBA" id="ARBA00022737"/>
    </source>
</evidence>
<evidence type="ECO:0000313" key="4">
    <source>
        <dbReference type="Proteomes" id="UP000290288"/>
    </source>
</evidence>
<evidence type="ECO:0000259" key="2">
    <source>
        <dbReference type="Pfam" id="PF24883"/>
    </source>
</evidence>
<dbReference type="PANTHER" id="PTHR10039">
    <property type="entry name" value="AMELOGENIN"/>
    <property type="match status" value="1"/>
</dbReference>
<dbReference type="Proteomes" id="UP000290288">
    <property type="component" value="Unassembled WGS sequence"/>
</dbReference>
<dbReference type="Pfam" id="PF24883">
    <property type="entry name" value="NPHP3_N"/>
    <property type="match status" value="1"/>
</dbReference>
<dbReference type="STRING" id="2316362.A0A4Q2DEK1"/>
<comment type="caution">
    <text evidence="3">The sequence shown here is derived from an EMBL/GenBank/DDBJ whole genome shotgun (WGS) entry which is preliminary data.</text>
</comment>
<name>A0A4Q2DEK1_9AGAR</name>
<evidence type="ECO:0000313" key="3">
    <source>
        <dbReference type="EMBL" id="RXW18190.1"/>
    </source>
</evidence>
<protein>
    <recommendedName>
        <fullName evidence="2">Nephrocystin 3-like N-terminal domain-containing protein</fullName>
    </recommendedName>
</protein>
<dbReference type="InterPro" id="IPR027417">
    <property type="entry name" value="P-loop_NTPase"/>
</dbReference>
<reference evidence="3 4" key="1">
    <citation type="submission" date="2019-01" db="EMBL/GenBank/DDBJ databases">
        <title>Draft genome sequence of Psathyrella aberdarensis IHI B618.</title>
        <authorList>
            <person name="Buettner E."/>
            <person name="Kellner H."/>
        </authorList>
    </citation>
    <scope>NUCLEOTIDE SEQUENCE [LARGE SCALE GENOMIC DNA]</scope>
    <source>
        <strain evidence="3 4">IHI B618</strain>
    </source>
</reference>
<dbReference type="EMBL" id="SDEE01000283">
    <property type="protein sequence ID" value="RXW18190.1"/>
    <property type="molecule type" value="Genomic_DNA"/>
</dbReference>
<dbReference type="AlphaFoldDB" id="A0A4Q2DEK1"/>
<keyword evidence="1" id="KW-0677">Repeat</keyword>
<dbReference type="SUPFAM" id="SSF52540">
    <property type="entry name" value="P-loop containing nucleoside triphosphate hydrolases"/>
    <property type="match status" value="1"/>
</dbReference>
<dbReference type="OrthoDB" id="3038309at2759"/>
<dbReference type="PANTHER" id="PTHR10039:SF14">
    <property type="entry name" value="NACHT DOMAIN-CONTAINING PROTEIN"/>
    <property type="match status" value="1"/>
</dbReference>
<keyword evidence="4" id="KW-1185">Reference proteome</keyword>
<accession>A0A4Q2DEK1</accession>